<feature type="region of interest" description="Disordered" evidence="1">
    <location>
        <begin position="497"/>
        <end position="548"/>
    </location>
</feature>
<feature type="compositionally biased region" description="Acidic residues" evidence="1">
    <location>
        <begin position="146"/>
        <end position="155"/>
    </location>
</feature>
<proteinExistence type="predicted"/>
<dbReference type="EMBL" id="QGKX02000095">
    <property type="protein sequence ID" value="KAF3570707.1"/>
    <property type="molecule type" value="Genomic_DNA"/>
</dbReference>
<evidence type="ECO:0000256" key="1">
    <source>
        <dbReference type="SAM" id="MobiDB-lite"/>
    </source>
</evidence>
<feature type="region of interest" description="Disordered" evidence="1">
    <location>
        <begin position="114"/>
        <end position="165"/>
    </location>
</feature>
<feature type="compositionally biased region" description="Basic and acidic residues" evidence="1">
    <location>
        <begin position="1"/>
        <end position="16"/>
    </location>
</feature>
<accession>A0A8S9RDB7</accession>
<dbReference type="InterPro" id="IPR005162">
    <property type="entry name" value="Retrotrans_gag_dom"/>
</dbReference>
<feature type="compositionally biased region" description="Basic and acidic residues" evidence="1">
    <location>
        <begin position="395"/>
        <end position="423"/>
    </location>
</feature>
<feature type="compositionally biased region" description="Basic and acidic residues" evidence="1">
    <location>
        <begin position="129"/>
        <end position="143"/>
    </location>
</feature>
<feature type="region of interest" description="Disordered" evidence="1">
    <location>
        <begin position="389"/>
        <end position="430"/>
    </location>
</feature>
<organism evidence="3 4">
    <name type="scientific">Brassica cretica</name>
    <name type="common">Mustard</name>
    <dbReference type="NCBI Taxonomy" id="69181"/>
    <lineage>
        <taxon>Eukaryota</taxon>
        <taxon>Viridiplantae</taxon>
        <taxon>Streptophyta</taxon>
        <taxon>Embryophyta</taxon>
        <taxon>Tracheophyta</taxon>
        <taxon>Spermatophyta</taxon>
        <taxon>Magnoliopsida</taxon>
        <taxon>eudicotyledons</taxon>
        <taxon>Gunneridae</taxon>
        <taxon>Pentapetalae</taxon>
        <taxon>rosids</taxon>
        <taxon>malvids</taxon>
        <taxon>Brassicales</taxon>
        <taxon>Brassicaceae</taxon>
        <taxon>Brassiceae</taxon>
        <taxon>Brassica</taxon>
    </lineage>
</organism>
<dbReference type="Pfam" id="PF03732">
    <property type="entry name" value="Retrotrans_gag"/>
    <property type="match status" value="1"/>
</dbReference>
<comment type="caution">
    <text evidence="3">The sequence shown here is derived from an EMBL/GenBank/DDBJ whole genome shotgun (WGS) entry which is preliminary data.</text>
</comment>
<name>A0A8S9RDB7_BRACR</name>
<sequence length="548" mass="62121">MRKKRESSDKSSKRDATQQPNTCSARSLHSDRARAKARSLRSNRARTKVLSLRSDLALGRYVATELFRNVDTTLVHAANFGSHKVQSIKGKLNEHSKQLEQSAEKLSQLESENFNLRDENQALNTASNKKRDAPTREKAKDAQTYDVEDSESEPEAPDRATKAESPKVAYLEQMFSKRLDAMQSMVEMLPGVAPPIRKRNPDSYADTPFTDEITLIEMPRKESREGTLCKGFSSTLTGPALKWYINLPSRSTASFVILRDKFVEQFASSRDLEKTSYGLYEIRQHRMEPLRGYIARFNQEKQGPGENLLWPLRNPPTPDGTPTRLHSPLQSREGGYPQCSIPTAISAFKRGLLPDGDLYKELTKYQCQTIQDILSRAWAQVKWEEYVASRTKAHQKQDPKTIRLDRTERDKKPSQRQARDSGNRNRGRYQNQLIEKAEGIAVSTWPDMSHLSISRLELINVLRQMGQQVKWLQKMKAPDSFRNPGLWEFLSEKAKSPLSKETTGKPTEAAPISPPRQYRVIHVISGGSEISGKATQPRRKAPGMPSTA</sequence>
<dbReference type="PANTHER" id="PTHR33223">
    <property type="entry name" value="CCHC-TYPE DOMAIN-CONTAINING PROTEIN"/>
    <property type="match status" value="1"/>
</dbReference>
<dbReference type="PANTHER" id="PTHR33223:SF9">
    <property type="entry name" value="RETROTRANSPOSON GAG DOMAIN-CONTAINING PROTEIN"/>
    <property type="match status" value="1"/>
</dbReference>
<feature type="compositionally biased region" description="Polar residues" evidence="1">
    <location>
        <begin position="17"/>
        <end position="27"/>
    </location>
</feature>
<evidence type="ECO:0000259" key="2">
    <source>
        <dbReference type="Pfam" id="PF03732"/>
    </source>
</evidence>
<gene>
    <name evidence="3" type="ORF">F2Q69_00058858</name>
</gene>
<dbReference type="AlphaFoldDB" id="A0A8S9RDB7"/>
<feature type="region of interest" description="Disordered" evidence="1">
    <location>
        <begin position="316"/>
        <end position="336"/>
    </location>
</feature>
<reference evidence="3" key="1">
    <citation type="submission" date="2019-12" db="EMBL/GenBank/DDBJ databases">
        <title>Genome sequencing and annotation of Brassica cretica.</title>
        <authorList>
            <person name="Studholme D.J."/>
            <person name="Sarris P."/>
        </authorList>
    </citation>
    <scope>NUCLEOTIDE SEQUENCE</scope>
    <source>
        <strain evidence="3">PFS-109/04</strain>
        <tissue evidence="3">Leaf</tissue>
    </source>
</reference>
<feature type="region of interest" description="Disordered" evidence="1">
    <location>
        <begin position="1"/>
        <end position="42"/>
    </location>
</feature>
<feature type="domain" description="Retrotransposon gag" evidence="2">
    <location>
        <begin position="232"/>
        <end position="299"/>
    </location>
</feature>
<protein>
    <recommendedName>
        <fullName evidence="2">Retrotransposon gag domain-containing protein</fullName>
    </recommendedName>
</protein>
<evidence type="ECO:0000313" key="3">
    <source>
        <dbReference type="EMBL" id="KAF3570707.1"/>
    </source>
</evidence>
<dbReference type="Proteomes" id="UP000712600">
    <property type="component" value="Unassembled WGS sequence"/>
</dbReference>
<feature type="compositionally biased region" description="Basic and acidic residues" evidence="1">
    <location>
        <begin position="156"/>
        <end position="165"/>
    </location>
</feature>
<evidence type="ECO:0000313" key="4">
    <source>
        <dbReference type="Proteomes" id="UP000712600"/>
    </source>
</evidence>